<accession>A0A2B4SGG5</accession>
<feature type="compositionally biased region" description="Polar residues" evidence="1">
    <location>
        <begin position="207"/>
        <end position="222"/>
    </location>
</feature>
<evidence type="ECO:0000256" key="1">
    <source>
        <dbReference type="SAM" id="MobiDB-lite"/>
    </source>
</evidence>
<dbReference type="Proteomes" id="UP000225706">
    <property type="component" value="Unassembled WGS sequence"/>
</dbReference>
<dbReference type="SUPFAM" id="SSF48726">
    <property type="entry name" value="Immunoglobulin"/>
    <property type="match status" value="1"/>
</dbReference>
<dbReference type="InterPro" id="IPR003598">
    <property type="entry name" value="Ig_sub2"/>
</dbReference>
<feature type="domain" description="Ig-like" evidence="2">
    <location>
        <begin position="1"/>
        <end position="71"/>
    </location>
</feature>
<reference evidence="4" key="1">
    <citation type="journal article" date="2017" name="bioRxiv">
        <title>Comparative analysis of the genomes of Stylophora pistillata and Acropora digitifera provides evidence for extensive differences between species of corals.</title>
        <authorList>
            <person name="Voolstra C.R."/>
            <person name="Li Y."/>
            <person name="Liew Y.J."/>
            <person name="Baumgarten S."/>
            <person name="Zoccola D."/>
            <person name="Flot J.-F."/>
            <person name="Tambutte S."/>
            <person name="Allemand D."/>
            <person name="Aranda M."/>
        </authorList>
    </citation>
    <scope>NUCLEOTIDE SEQUENCE [LARGE SCALE GENOMIC DNA]</scope>
</reference>
<feature type="region of interest" description="Disordered" evidence="1">
    <location>
        <begin position="234"/>
        <end position="254"/>
    </location>
</feature>
<protein>
    <recommendedName>
        <fullName evidence="2">Ig-like domain-containing protein</fullName>
    </recommendedName>
</protein>
<sequence length="272" mass="30193">MDLRLDARVQGYPYPRVTWSHDELVLKYRTNVDSETSLKIRNVTVFESGIYSCYAKNPFGHDSINFTANISVQEPLEESSSRKAFPVPSTTNPLYTSTTLDYTANSSIRTSSIEKKNQTSKEAIDVRRRAVESGQSEHISALVPVGVTTKLEVPESTRESPRAEYEEIELFLPAMMVPTDRGQNPNYAQASSACSHTYTPLERNLPQVPTNSGQNTDYAQASSACSHTYAPLEKNLPKAPIDSGPNPEYAQASSAWSDVYASLERNKEGEQQ</sequence>
<organism evidence="3 4">
    <name type="scientific">Stylophora pistillata</name>
    <name type="common">Smooth cauliflower coral</name>
    <dbReference type="NCBI Taxonomy" id="50429"/>
    <lineage>
        <taxon>Eukaryota</taxon>
        <taxon>Metazoa</taxon>
        <taxon>Cnidaria</taxon>
        <taxon>Anthozoa</taxon>
        <taxon>Hexacorallia</taxon>
        <taxon>Scleractinia</taxon>
        <taxon>Astrocoeniina</taxon>
        <taxon>Pocilloporidae</taxon>
        <taxon>Stylophora</taxon>
    </lineage>
</organism>
<evidence type="ECO:0000313" key="4">
    <source>
        <dbReference type="Proteomes" id="UP000225706"/>
    </source>
</evidence>
<dbReference type="Gene3D" id="2.60.40.10">
    <property type="entry name" value="Immunoglobulins"/>
    <property type="match status" value="1"/>
</dbReference>
<dbReference type="OrthoDB" id="10062932at2759"/>
<dbReference type="SMART" id="SM00408">
    <property type="entry name" value="IGc2"/>
    <property type="match status" value="1"/>
</dbReference>
<evidence type="ECO:0000259" key="2">
    <source>
        <dbReference type="PROSITE" id="PS50835"/>
    </source>
</evidence>
<dbReference type="InterPro" id="IPR007110">
    <property type="entry name" value="Ig-like_dom"/>
</dbReference>
<dbReference type="InterPro" id="IPR013783">
    <property type="entry name" value="Ig-like_fold"/>
</dbReference>
<dbReference type="AlphaFoldDB" id="A0A2B4SGG5"/>
<dbReference type="InterPro" id="IPR013098">
    <property type="entry name" value="Ig_I-set"/>
</dbReference>
<proteinExistence type="predicted"/>
<feature type="region of interest" description="Disordered" evidence="1">
    <location>
        <begin position="202"/>
        <end position="222"/>
    </location>
</feature>
<evidence type="ECO:0000313" key="3">
    <source>
        <dbReference type="EMBL" id="PFX28981.1"/>
    </source>
</evidence>
<keyword evidence="4" id="KW-1185">Reference proteome</keyword>
<name>A0A2B4SGG5_STYPI</name>
<dbReference type="PROSITE" id="PS50835">
    <property type="entry name" value="IG_LIKE"/>
    <property type="match status" value="1"/>
</dbReference>
<gene>
    <name evidence="3" type="ORF">AWC38_SpisGene6257</name>
</gene>
<comment type="caution">
    <text evidence="3">The sequence shown here is derived from an EMBL/GenBank/DDBJ whole genome shotgun (WGS) entry which is preliminary data.</text>
</comment>
<dbReference type="InterPro" id="IPR036179">
    <property type="entry name" value="Ig-like_dom_sf"/>
</dbReference>
<dbReference type="Pfam" id="PF07679">
    <property type="entry name" value="I-set"/>
    <property type="match status" value="1"/>
</dbReference>
<dbReference type="EMBL" id="LSMT01000073">
    <property type="protein sequence ID" value="PFX28981.1"/>
    <property type="molecule type" value="Genomic_DNA"/>
</dbReference>